<evidence type="ECO:0000256" key="2">
    <source>
        <dbReference type="ARBA" id="ARBA00023163"/>
    </source>
</evidence>
<dbReference type="OrthoDB" id="4703at2759"/>
<sequence length="419" mass="46943">MSPRPVRAATKNVSYKLQVPNVKKKKRAGDKRDPQDSEDEDEDNNDDDDDVVEDDNDDSDEYVDERLKKDKDGADEDGDVDMDVDDDDVVEPISEEEEEEEEEDPQPIRRRRKTRSMNTFTLPLDSMDKFLGTSSGARAGAGTTLKTPSYLREAFKMKPTTMTTATGIPVPIVPNSKRGIRATRSKSNKRGELQTTHLFPDHWRHVYQAPTWDDVSHTSMQEEVLRKIVYPNIGCNANDFAMVSPPSTDNTTTCPKNNKDQQSNQARTTTTKAGPNDDDHGFVDADSSALSILDDHLPILTTTRIHSRGKDLDMSTMSAQYFESTSTTGINDTYIINAGFSVWAIDWCPLPSYNKDDADDDEDEEEEAGGENKNYVAIGGFPDTAENCNARDQLYPLGKQDAHPNIIQIWNMNCNTNDQ</sequence>
<keyword evidence="3" id="KW-0539">Nucleus</keyword>
<comment type="subcellular location">
    <subcellularLocation>
        <location evidence="1">Nucleus</location>
    </subcellularLocation>
</comment>
<dbReference type="PANTHER" id="PTHR15052">
    <property type="entry name" value="RNA POLYMERASE III TRANSCRIPTION INITIATION FACTOR COMPLEX SUBUNIT"/>
    <property type="match status" value="1"/>
</dbReference>
<evidence type="ECO:0000256" key="1">
    <source>
        <dbReference type="ARBA" id="ARBA00004123"/>
    </source>
</evidence>
<dbReference type="EMBL" id="JAAAHW010001099">
    <property type="protein sequence ID" value="KAF9996841.1"/>
    <property type="molecule type" value="Genomic_DNA"/>
</dbReference>
<feature type="region of interest" description="Disordered" evidence="4">
    <location>
        <begin position="244"/>
        <end position="279"/>
    </location>
</feature>
<feature type="compositionally biased region" description="Polar residues" evidence="4">
    <location>
        <begin position="245"/>
        <end position="273"/>
    </location>
</feature>
<feature type="compositionally biased region" description="Acidic residues" evidence="4">
    <location>
        <begin position="73"/>
        <end position="105"/>
    </location>
</feature>
<feature type="compositionally biased region" description="Acidic residues" evidence="4">
    <location>
        <begin position="36"/>
        <end position="63"/>
    </location>
</feature>
<dbReference type="InterPro" id="IPR052416">
    <property type="entry name" value="GTF3C_component"/>
</dbReference>
<name>A0A9P6SSE5_9FUNG</name>
<evidence type="ECO:0000313" key="5">
    <source>
        <dbReference type="EMBL" id="KAF9996841.1"/>
    </source>
</evidence>
<dbReference type="PANTHER" id="PTHR15052:SF2">
    <property type="entry name" value="GENERAL TRANSCRIPTION FACTOR 3C POLYPEPTIDE 2"/>
    <property type="match status" value="1"/>
</dbReference>
<feature type="non-terminal residue" evidence="5">
    <location>
        <position position="1"/>
    </location>
</feature>
<gene>
    <name evidence="5" type="ORF">BGZ65_007578</name>
</gene>
<reference evidence="5" key="1">
    <citation type="journal article" date="2020" name="Fungal Divers.">
        <title>Resolving the Mortierellaceae phylogeny through synthesis of multi-gene phylogenetics and phylogenomics.</title>
        <authorList>
            <person name="Vandepol N."/>
            <person name="Liber J."/>
            <person name="Desiro A."/>
            <person name="Na H."/>
            <person name="Kennedy M."/>
            <person name="Barry K."/>
            <person name="Grigoriev I.V."/>
            <person name="Miller A.N."/>
            <person name="O'Donnell K."/>
            <person name="Stajich J.E."/>
            <person name="Bonito G."/>
        </authorList>
    </citation>
    <scope>NUCLEOTIDE SEQUENCE</scope>
    <source>
        <strain evidence="5">MES-2147</strain>
    </source>
</reference>
<dbReference type="Proteomes" id="UP000749646">
    <property type="component" value="Unassembled WGS sequence"/>
</dbReference>
<keyword evidence="6" id="KW-1185">Reference proteome</keyword>
<evidence type="ECO:0000256" key="3">
    <source>
        <dbReference type="ARBA" id="ARBA00023242"/>
    </source>
</evidence>
<organism evidence="5 6">
    <name type="scientific">Modicella reniformis</name>
    <dbReference type="NCBI Taxonomy" id="1440133"/>
    <lineage>
        <taxon>Eukaryota</taxon>
        <taxon>Fungi</taxon>
        <taxon>Fungi incertae sedis</taxon>
        <taxon>Mucoromycota</taxon>
        <taxon>Mortierellomycotina</taxon>
        <taxon>Mortierellomycetes</taxon>
        <taxon>Mortierellales</taxon>
        <taxon>Mortierellaceae</taxon>
        <taxon>Modicella</taxon>
    </lineage>
</organism>
<protein>
    <submittedName>
        <fullName evidence="5">Uncharacterized protein</fullName>
    </submittedName>
</protein>
<dbReference type="GO" id="GO:0006383">
    <property type="term" value="P:transcription by RNA polymerase III"/>
    <property type="evidence" value="ECO:0007669"/>
    <property type="project" value="TreeGrafter"/>
</dbReference>
<feature type="compositionally biased region" description="Acidic residues" evidence="4">
    <location>
        <begin position="357"/>
        <end position="369"/>
    </location>
</feature>
<proteinExistence type="predicted"/>
<evidence type="ECO:0000313" key="6">
    <source>
        <dbReference type="Proteomes" id="UP000749646"/>
    </source>
</evidence>
<keyword evidence="2" id="KW-0804">Transcription</keyword>
<dbReference type="GO" id="GO:0000127">
    <property type="term" value="C:transcription factor TFIIIC complex"/>
    <property type="evidence" value="ECO:0007669"/>
    <property type="project" value="TreeGrafter"/>
</dbReference>
<comment type="caution">
    <text evidence="5">The sequence shown here is derived from an EMBL/GenBank/DDBJ whole genome shotgun (WGS) entry which is preliminary data.</text>
</comment>
<accession>A0A9P6SSE5</accession>
<feature type="region of interest" description="Disordered" evidence="4">
    <location>
        <begin position="354"/>
        <end position="375"/>
    </location>
</feature>
<dbReference type="AlphaFoldDB" id="A0A9P6SSE5"/>
<evidence type="ECO:0000256" key="4">
    <source>
        <dbReference type="SAM" id="MobiDB-lite"/>
    </source>
</evidence>
<dbReference type="GO" id="GO:0005634">
    <property type="term" value="C:nucleus"/>
    <property type="evidence" value="ECO:0007669"/>
    <property type="project" value="UniProtKB-SubCell"/>
</dbReference>
<feature type="region of interest" description="Disordered" evidence="4">
    <location>
        <begin position="1"/>
        <end position="116"/>
    </location>
</feature>